<proteinExistence type="inferred from homology"/>
<gene>
    <name evidence="6" type="ORF">KJ970_14055</name>
</gene>
<reference evidence="6" key="1">
    <citation type="submission" date="2021-05" db="EMBL/GenBank/DDBJ databases">
        <title>Energy efficiency and biological interactions define the core microbiome of deep oligotrophic groundwater.</title>
        <authorList>
            <person name="Mehrshad M."/>
            <person name="Lopez-Fernandez M."/>
            <person name="Bell E."/>
            <person name="Bernier-Latmani R."/>
            <person name="Bertilsson S."/>
            <person name="Dopson M."/>
        </authorList>
    </citation>
    <scope>NUCLEOTIDE SEQUENCE</scope>
    <source>
        <strain evidence="6">Modern_marine.mb.64</strain>
    </source>
</reference>
<dbReference type="GO" id="GO:0008705">
    <property type="term" value="F:methionine synthase activity"/>
    <property type="evidence" value="ECO:0007669"/>
    <property type="project" value="TreeGrafter"/>
</dbReference>
<dbReference type="Pfam" id="PF02607">
    <property type="entry name" value="B12-binding_2"/>
    <property type="match status" value="1"/>
</dbReference>
<dbReference type="InterPro" id="IPR006158">
    <property type="entry name" value="Cobalamin-bd"/>
</dbReference>
<dbReference type="GO" id="GO:0005829">
    <property type="term" value="C:cytosol"/>
    <property type="evidence" value="ECO:0007669"/>
    <property type="project" value="TreeGrafter"/>
</dbReference>
<evidence type="ECO:0000259" key="4">
    <source>
        <dbReference type="PROSITE" id="PS51332"/>
    </source>
</evidence>
<dbReference type="SUPFAM" id="SSF47644">
    <property type="entry name" value="Methionine synthase domain"/>
    <property type="match status" value="1"/>
</dbReference>
<evidence type="ECO:0000313" key="7">
    <source>
        <dbReference type="Proteomes" id="UP000777784"/>
    </source>
</evidence>
<dbReference type="AlphaFoldDB" id="A0A948RYR2"/>
<evidence type="ECO:0000256" key="1">
    <source>
        <dbReference type="ARBA" id="ARBA00010854"/>
    </source>
</evidence>
<dbReference type="GO" id="GO:0050667">
    <property type="term" value="P:homocysteine metabolic process"/>
    <property type="evidence" value="ECO:0007669"/>
    <property type="project" value="TreeGrafter"/>
</dbReference>
<dbReference type="PROSITE" id="PS51337">
    <property type="entry name" value="B12_BINDING_NTER"/>
    <property type="match status" value="1"/>
</dbReference>
<dbReference type="SMART" id="SM01018">
    <property type="entry name" value="B12-binding_2"/>
    <property type="match status" value="1"/>
</dbReference>
<comment type="caution">
    <text evidence="6">The sequence shown here is derived from an EMBL/GenBank/DDBJ whole genome shotgun (WGS) entry which is preliminary data.</text>
</comment>
<dbReference type="GO" id="GO:0046872">
    <property type="term" value="F:metal ion binding"/>
    <property type="evidence" value="ECO:0007669"/>
    <property type="project" value="UniProtKB-KW"/>
</dbReference>
<dbReference type="InterPro" id="IPR003759">
    <property type="entry name" value="Cbl-bd_cap"/>
</dbReference>
<dbReference type="Proteomes" id="UP000777784">
    <property type="component" value="Unassembled WGS sequence"/>
</dbReference>
<dbReference type="SUPFAM" id="SSF52242">
    <property type="entry name" value="Cobalamin (vitamin B12)-binding domain"/>
    <property type="match status" value="1"/>
</dbReference>
<dbReference type="GO" id="GO:0046653">
    <property type="term" value="P:tetrahydrofolate metabolic process"/>
    <property type="evidence" value="ECO:0007669"/>
    <property type="project" value="TreeGrafter"/>
</dbReference>
<dbReference type="PROSITE" id="PS51332">
    <property type="entry name" value="B12_BINDING"/>
    <property type="match status" value="1"/>
</dbReference>
<organism evidence="6 7">
    <name type="scientific">Eiseniibacteriota bacterium</name>
    <dbReference type="NCBI Taxonomy" id="2212470"/>
    <lineage>
        <taxon>Bacteria</taxon>
        <taxon>Candidatus Eiseniibacteriota</taxon>
    </lineage>
</organism>
<dbReference type="Pfam" id="PF02310">
    <property type="entry name" value="B12-binding"/>
    <property type="match status" value="1"/>
</dbReference>
<dbReference type="Gene3D" id="3.40.50.280">
    <property type="entry name" value="Cobalamin-binding domain"/>
    <property type="match status" value="1"/>
</dbReference>
<evidence type="ECO:0000313" key="6">
    <source>
        <dbReference type="EMBL" id="MBU2692039.1"/>
    </source>
</evidence>
<dbReference type="FunFam" id="3.40.50.280:FF:000003">
    <property type="entry name" value="Dimethylamine methyltransferase corrinoid protein"/>
    <property type="match status" value="1"/>
</dbReference>
<dbReference type="InterPro" id="IPR036724">
    <property type="entry name" value="Cobalamin-bd_sf"/>
</dbReference>
<dbReference type="InterPro" id="IPR036594">
    <property type="entry name" value="Meth_synthase_dom"/>
</dbReference>
<dbReference type="InterPro" id="IPR050554">
    <property type="entry name" value="Met_Synthase/Corrinoid"/>
</dbReference>
<comment type="similarity">
    <text evidence="1">Belongs to the methylamine corrinoid protein family.</text>
</comment>
<dbReference type="EMBL" id="JAHJDP010000084">
    <property type="protein sequence ID" value="MBU2692039.1"/>
    <property type="molecule type" value="Genomic_DNA"/>
</dbReference>
<dbReference type="CDD" id="cd02070">
    <property type="entry name" value="corrinoid_protein_B12-BD"/>
    <property type="match status" value="1"/>
</dbReference>
<name>A0A948RYR2_UNCEI</name>
<feature type="domain" description="B12-binding" evidence="4">
    <location>
        <begin position="88"/>
        <end position="213"/>
    </location>
</feature>
<protein>
    <submittedName>
        <fullName evidence="6">Corrinoid protein</fullName>
    </submittedName>
</protein>
<evidence type="ECO:0000259" key="5">
    <source>
        <dbReference type="PROSITE" id="PS51337"/>
    </source>
</evidence>
<dbReference type="PANTHER" id="PTHR45833">
    <property type="entry name" value="METHIONINE SYNTHASE"/>
    <property type="match status" value="1"/>
</dbReference>
<evidence type="ECO:0000256" key="2">
    <source>
        <dbReference type="ARBA" id="ARBA00022723"/>
    </source>
</evidence>
<keyword evidence="3" id="KW-0170">Cobalt</keyword>
<dbReference type="PANTHER" id="PTHR45833:SF1">
    <property type="entry name" value="METHIONINE SYNTHASE"/>
    <property type="match status" value="1"/>
</dbReference>
<sequence length="213" mass="22279">MTQHQGLYEAIVKGDAKSADSLTVIALGSGVEPEDLLNIALIPGMDEIGRRFEAGLCFLPELLIAVRAMKAAMSHIRPRLAASNVKPVGKVVIGTITGDLHDIGKNIVAAMLEGAGFEVIDLGLDVPPERFIDAVRSGGAHLVGMSALLATTMPMMKGVIEALDNAGLRDQVKVMVGGAPMTQKFSDEIGADGYAADARGAVVLARHLIARDS</sequence>
<keyword evidence="2" id="KW-0479">Metal-binding</keyword>
<dbReference type="Gene3D" id="1.10.1240.10">
    <property type="entry name" value="Methionine synthase domain"/>
    <property type="match status" value="1"/>
</dbReference>
<evidence type="ECO:0000256" key="3">
    <source>
        <dbReference type="ARBA" id="ARBA00023285"/>
    </source>
</evidence>
<dbReference type="GO" id="GO:0031419">
    <property type="term" value="F:cobalamin binding"/>
    <property type="evidence" value="ECO:0007669"/>
    <property type="project" value="InterPro"/>
</dbReference>
<accession>A0A948RYR2</accession>
<feature type="domain" description="B12-binding N-terminal" evidence="5">
    <location>
        <begin position="1"/>
        <end position="88"/>
    </location>
</feature>